<organism evidence="2 3">
    <name type="scientific">Plenodomus tracheiphilus IPT5</name>
    <dbReference type="NCBI Taxonomy" id="1408161"/>
    <lineage>
        <taxon>Eukaryota</taxon>
        <taxon>Fungi</taxon>
        <taxon>Dikarya</taxon>
        <taxon>Ascomycota</taxon>
        <taxon>Pezizomycotina</taxon>
        <taxon>Dothideomycetes</taxon>
        <taxon>Pleosporomycetidae</taxon>
        <taxon>Pleosporales</taxon>
        <taxon>Pleosporineae</taxon>
        <taxon>Leptosphaeriaceae</taxon>
        <taxon>Plenodomus</taxon>
    </lineage>
</organism>
<proteinExistence type="predicted"/>
<evidence type="ECO:0000256" key="1">
    <source>
        <dbReference type="SAM" id="MobiDB-lite"/>
    </source>
</evidence>
<feature type="region of interest" description="Disordered" evidence="1">
    <location>
        <begin position="1"/>
        <end position="22"/>
    </location>
</feature>
<dbReference type="PANTHER" id="PTHR38846:SF1">
    <property type="entry name" value="C3H1-TYPE DOMAIN-CONTAINING PROTEIN"/>
    <property type="match status" value="1"/>
</dbReference>
<reference evidence="2" key="1">
    <citation type="submission" date="2020-01" db="EMBL/GenBank/DDBJ databases">
        <authorList>
            <consortium name="DOE Joint Genome Institute"/>
            <person name="Haridas S."/>
            <person name="Albert R."/>
            <person name="Binder M."/>
            <person name="Bloem J."/>
            <person name="Labutti K."/>
            <person name="Salamov A."/>
            <person name="Andreopoulos B."/>
            <person name="Baker S.E."/>
            <person name="Barry K."/>
            <person name="Bills G."/>
            <person name="Bluhm B.H."/>
            <person name="Cannon C."/>
            <person name="Castanera R."/>
            <person name="Culley D.E."/>
            <person name="Daum C."/>
            <person name="Ezra D."/>
            <person name="Gonzalez J.B."/>
            <person name="Henrissat B."/>
            <person name="Kuo A."/>
            <person name="Liang C."/>
            <person name="Lipzen A."/>
            <person name="Lutzoni F."/>
            <person name="Magnuson J."/>
            <person name="Mondo S."/>
            <person name="Nolan M."/>
            <person name="Ohm R."/>
            <person name="Pangilinan J."/>
            <person name="Park H.-J."/>
            <person name="Ramirez L."/>
            <person name="Alfaro M."/>
            <person name="Sun H."/>
            <person name="Tritt A."/>
            <person name="Yoshinaga Y."/>
            <person name="Zwiers L.-H."/>
            <person name="Turgeon B.G."/>
            <person name="Goodwin S.B."/>
            <person name="Spatafora J.W."/>
            <person name="Crous P.W."/>
            <person name="Grigoriev I.V."/>
        </authorList>
    </citation>
    <scope>NUCLEOTIDE SEQUENCE</scope>
    <source>
        <strain evidence="2">IPT5</strain>
    </source>
</reference>
<evidence type="ECO:0000313" key="2">
    <source>
        <dbReference type="EMBL" id="KAF2852962.1"/>
    </source>
</evidence>
<dbReference type="AlphaFoldDB" id="A0A6A7BCH0"/>
<accession>A0A6A7BCH0</accession>
<sequence length="267" mass="29516">MRATSTTDNMADGKSTPARDLMDHMRRLSVTSDTSSFSVVSVASDSPSLQSLDSSGSIAGGVQVAQNSELNSTVIEEEKKDDDNDDEKEASGSAPVPPAPPTKVVVQAATGDKAKAEPRPTATTCPFWYQFDGFKPSPTAKFREEFARLAQLQKWNKGQQQKFRLQALRAEIAFHNGTCVQKLAKWQKLCEEMGVEKDLPSITQCKAALKKVFVNLWNVIDHRRNPDIPLKHFKSRAQLSKGIRSGNFFPRDIAKHDGFINVLLKVV</sequence>
<name>A0A6A7BCH0_9PLEO</name>
<dbReference type="PANTHER" id="PTHR38846">
    <property type="entry name" value="C3H1-TYPE DOMAIN-CONTAINING PROTEIN"/>
    <property type="match status" value="1"/>
</dbReference>
<feature type="region of interest" description="Disordered" evidence="1">
    <location>
        <begin position="41"/>
        <end position="102"/>
    </location>
</feature>
<protein>
    <submittedName>
        <fullName evidence="2">Uncharacterized protein</fullName>
    </submittedName>
</protein>
<dbReference type="Proteomes" id="UP000799423">
    <property type="component" value="Unassembled WGS sequence"/>
</dbReference>
<feature type="non-terminal residue" evidence="2">
    <location>
        <position position="1"/>
    </location>
</feature>
<dbReference type="EMBL" id="MU006297">
    <property type="protein sequence ID" value="KAF2852962.1"/>
    <property type="molecule type" value="Genomic_DNA"/>
</dbReference>
<keyword evidence="3" id="KW-1185">Reference proteome</keyword>
<feature type="compositionally biased region" description="Low complexity" evidence="1">
    <location>
        <begin position="41"/>
        <end position="57"/>
    </location>
</feature>
<evidence type="ECO:0000313" key="3">
    <source>
        <dbReference type="Proteomes" id="UP000799423"/>
    </source>
</evidence>
<gene>
    <name evidence="2" type="ORF">T440DRAFT_420074</name>
</gene>
<dbReference type="OrthoDB" id="6105938at2759"/>
<feature type="compositionally biased region" description="Polar residues" evidence="1">
    <location>
        <begin position="64"/>
        <end position="74"/>
    </location>
</feature>